<dbReference type="SUPFAM" id="SSF50249">
    <property type="entry name" value="Nucleic acid-binding proteins"/>
    <property type="match status" value="1"/>
</dbReference>
<gene>
    <name evidence="10" type="ORF">CJ030_MR8G016433</name>
</gene>
<proteinExistence type="predicted"/>
<keyword evidence="2" id="KW-0235">DNA replication</keyword>
<feature type="domain" description="OB" evidence="9">
    <location>
        <begin position="226"/>
        <end position="300"/>
    </location>
</feature>
<dbReference type="Pfam" id="PF01336">
    <property type="entry name" value="tRNA_anti-codon"/>
    <property type="match status" value="1"/>
</dbReference>
<accession>A0A6A1UUW3</accession>
<dbReference type="FunFam" id="2.40.50.140:FF:000184">
    <property type="entry name" value="replication protein A 32 kDa subunit A-like"/>
    <property type="match status" value="1"/>
</dbReference>
<dbReference type="GO" id="GO:0000724">
    <property type="term" value="P:double-strand break repair via homologous recombination"/>
    <property type="evidence" value="ECO:0007669"/>
    <property type="project" value="TreeGrafter"/>
</dbReference>
<evidence type="ECO:0000256" key="2">
    <source>
        <dbReference type="ARBA" id="ARBA00022705"/>
    </source>
</evidence>
<keyword evidence="5" id="KW-0233">DNA recombination</keyword>
<organism evidence="10 11">
    <name type="scientific">Morella rubra</name>
    <name type="common">Chinese bayberry</name>
    <dbReference type="NCBI Taxonomy" id="262757"/>
    <lineage>
        <taxon>Eukaryota</taxon>
        <taxon>Viridiplantae</taxon>
        <taxon>Streptophyta</taxon>
        <taxon>Embryophyta</taxon>
        <taxon>Tracheophyta</taxon>
        <taxon>Spermatophyta</taxon>
        <taxon>Magnoliopsida</taxon>
        <taxon>eudicotyledons</taxon>
        <taxon>Gunneridae</taxon>
        <taxon>Pentapetalae</taxon>
        <taxon>rosids</taxon>
        <taxon>fabids</taxon>
        <taxon>Fagales</taxon>
        <taxon>Myricaceae</taxon>
        <taxon>Morella</taxon>
    </lineage>
</organism>
<comment type="caution">
    <text evidence="10">The sequence shown here is derived from an EMBL/GenBank/DDBJ whole genome shotgun (WGS) entry which is preliminary data.</text>
</comment>
<dbReference type="Pfam" id="PF05097">
    <property type="entry name" value="DUF688"/>
    <property type="match status" value="1"/>
</dbReference>
<evidence type="ECO:0000313" key="10">
    <source>
        <dbReference type="EMBL" id="KAB1204254.1"/>
    </source>
</evidence>
<dbReference type="GO" id="GO:0006260">
    <property type="term" value="P:DNA replication"/>
    <property type="evidence" value="ECO:0007669"/>
    <property type="project" value="UniProtKB-KW"/>
</dbReference>
<name>A0A6A1UUW3_9ROSI</name>
<comment type="subcellular location">
    <subcellularLocation>
        <location evidence="1">Nucleus</location>
    </subcellularLocation>
</comment>
<dbReference type="OrthoDB" id="25571at2759"/>
<dbReference type="InterPro" id="IPR012340">
    <property type="entry name" value="NA-bd_OB-fold"/>
</dbReference>
<evidence type="ECO:0000259" key="9">
    <source>
        <dbReference type="Pfam" id="PF01336"/>
    </source>
</evidence>
<dbReference type="GO" id="GO:0000781">
    <property type="term" value="C:chromosome, telomeric region"/>
    <property type="evidence" value="ECO:0007669"/>
    <property type="project" value="TreeGrafter"/>
</dbReference>
<dbReference type="PANTHER" id="PTHR13989:SF16">
    <property type="entry name" value="REPLICATION PROTEIN A2"/>
    <property type="match status" value="1"/>
</dbReference>
<evidence type="ECO:0000256" key="1">
    <source>
        <dbReference type="ARBA" id="ARBA00004123"/>
    </source>
</evidence>
<evidence type="ECO:0000256" key="4">
    <source>
        <dbReference type="ARBA" id="ARBA00023125"/>
    </source>
</evidence>
<keyword evidence="6" id="KW-0234">DNA repair</keyword>
<dbReference type="CDD" id="cd04478">
    <property type="entry name" value="RPA2_DBD_D"/>
    <property type="match status" value="1"/>
</dbReference>
<evidence type="ECO:0000256" key="6">
    <source>
        <dbReference type="ARBA" id="ARBA00023204"/>
    </source>
</evidence>
<protein>
    <submittedName>
        <fullName evidence="10">Replication protein A 32 kDa subunit B</fullName>
    </submittedName>
</protein>
<keyword evidence="7" id="KW-0539">Nucleus</keyword>
<dbReference type="GO" id="GO:0035861">
    <property type="term" value="C:site of double-strand break"/>
    <property type="evidence" value="ECO:0007669"/>
    <property type="project" value="TreeGrafter"/>
</dbReference>
<dbReference type="InterPro" id="IPR040260">
    <property type="entry name" value="RFA2-like"/>
</dbReference>
<keyword evidence="4" id="KW-0238">DNA-binding</keyword>
<dbReference type="GO" id="GO:0006289">
    <property type="term" value="P:nucleotide-excision repair"/>
    <property type="evidence" value="ECO:0007669"/>
    <property type="project" value="TreeGrafter"/>
</dbReference>
<feature type="compositionally biased region" description="Polar residues" evidence="8">
    <location>
        <begin position="173"/>
        <end position="187"/>
    </location>
</feature>
<dbReference type="InterPro" id="IPR007789">
    <property type="entry name" value="DUF688"/>
</dbReference>
<dbReference type="EMBL" id="RXIC02000026">
    <property type="protein sequence ID" value="KAB1204254.1"/>
    <property type="molecule type" value="Genomic_DNA"/>
</dbReference>
<dbReference type="GO" id="GO:0003697">
    <property type="term" value="F:single-stranded DNA binding"/>
    <property type="evidence" value="ECO:0007669"/>
    <property type="project" value="TreeGrafter"/>
</dbReference>
<evidence type="ECO:0000256" key="7">
    <source>
        <dbReference type="ARBA" id="ARBA00023242"/>
    </source>
</evidence>
<dbReference type="GO" id="GO:0005662">
    <property type="term" value="C:DNA replication factor A complex"/>
    <property type="evidence" value="ECO:0007669"/>
    <property type="project" value="TreeGrafter"/>
</dbReference>
<dbReference type="Gene3D" id="2.40.50.140">
    <property type="entry name" value="Nucleic acid-binding proteins"/>
    <property type="match status" value="1"/>
</dbReference>
<evidence type="ECO:0000313" key="11">
    <source>
        <dbReference type="Proteomes" id="UP000516437"/>
    </source>
</evidence>
<evidence type="ECO:0000256" key="5">
    <source>
        <dbReference type="ARBA" id="ARBA00023172"/>
    </source>
</evidence>
<keyword evidence="3" id="KW-0227">DNA damage</keyword>
<feature type="region of interest" description="Disordered" evidence="8">
    <location>
        <begin position="168"/>
        <end position="187"/>
    </location>
</feature>
<keyword evidence="11" id="KW-1185">Reference proteome</keyword>
<evidence type="ECO:0000256" key="8">
    <source>
        <dbReference type="SAM" id="MobiDB-lite"/>
    </source>
</evidence>
<sequence>MEMERYSSESMVSVLSANQGFVNRILLRNSSVGKPFHSYYQEPGNVPFQWEVKPGKPKDIPPLADKIIPLSLRPPPAAPSQGLSRLPRDSSRSRRWFWKKFKKNKKAKKVLAESRPESDLVVDSDGSSKLKTSCFLPRTRTFSSRVVVQPLRRHPIGSQFDGSAAFSGGGFMPSQTTQAPDPSFSPSKNRDIQSLLPLTVKQINEAFLSSEDKSNFTIDGVDVNNVTLVGMVCNRTGRVTDITFVLDDGTGRIECNKWVQESVDSNEVEGILDGMYVRIHGHLKGFLGKRTLNVFSIRPVSDFNEIASHFIDCTYVHLYNTRLRKQPGSAITQQPIGNSSSTPMKAYQAAQPNQFSGQYNGDGQKSIEQMVLDFFQLPSSK</sequence>
<dbReference type="PANTHER" id="PTHR13989">
    <property type="entry name" value="REPLICATION PROTEIN A-RELATED"/>
    <property type="match status" value="1"/>
</dbReference>
<evidence type="ECO:0000256" key="3">
    <source>
        <dbReference type="ARBA" id="ARBA00022763"/>
    </source>
</evidence>
<dbReference type="Proteomes" id="UP000516437">
    <property type="component" value="Chromosome 8"/>
</dbReference>
<dbReference type="AlphaFoldDB" id="A0A6A1UUW3"/>
<dbReference type="InterPro" id="IPR004365">
    <property type="entry name" value="NA-bd_OB_tRNA"/>
</dbReference>
<reference evidence="10 11" key="1">
    <citation type="journal article" date="2019" name="Plant Biotechnol. J.">
        <title>The red bayberry genome and genetic basis of sex determination.</title>
        <authorList>
            <person name="Jia H.M."/>
            <person name="Jia H.J."/>
            <person name="Cai Q.L."/>
            <person name="Wang Y."/>
            <person name="Zhao H.B."/>
            <person name="Yang W.F."/>
            <person name="Wang G.Y."/>
            <person name="Li Y.H."/>
            <person name="Zhan D.L."/>
            <person name="Shen Y.T."/>
            <person name="Niu Q.F."/>
            <person name="Chang L."/>
            <person name="Qiu J."/>
            <person name="Zhao L."/>
            <person name="Xie H.B."/>
            <person name="Fu W.Y."/>
            <person name="Jin J."/>
            <person name="Li X.W."/>
            <person name="Jiao Y."/>
            <person name="Zhou C.C."/>
            <person name="Tu T."/>
            <person name="Chai C.Y."/>
            <person name="Gao J.L."/>
            <person name="Fan L.J."/>
            <person name="van de Weg E."/>
            <person name="Wang J.Y."/>
            <person name="Gao Z.S."/>
        </authorList>
    </citation>
    <scope>NUCLEOTIDE SEQUENCE [LARGE SCALE GENOMIC DNA]</scope>
    <source>
        <tissue evidence="10">Leaves</tissue>
    </source>
</reference>